<reference evidence="2 3" key="1">
    <citation type="journal article" date="2019" name="Sci. Rep.">
        <title>Orb-weaving spider Araneus ventricosus genome elucidates the spidroin gene catalogue.</title>
        <authorList>
            <person name="Kono N."/>
            <person name="Nakamura H."/>
            <person name="Ohtoshi R."/>
            <person name="Moran D.A.P."/>
            <person name="Shinohara A."/>
            <person name="Yoshida Y."/>
            <person name="Fujiwara M."/>
            <person name="Mori M."/>
            <person name="Tomita M."/>
            <person name="Arakawa K."/>
        </authorList>
    </citation>
    <scope>NUCLEOTIDE SEQUENCE [LARGE SCALE GENOMIC DNA]</scope>
</reference>
<keyword evidence="3" id="KW-1185">Reference proteome</keyword>
<dbReference type="Proteomes" id="UP000499080">
    <property type="component" value="Unassembled WGS sequence"/>
</dbReference>
<gene>
    <name evidence="2" type="ORF">AVEN_173513_1</name>
</gene>
<proteinExistence type="predicted"/>
<protein>
    <submittedName>
        <fullName evidence="2">Uncharacterized protein</fullName>
    </submittedName>
</protein>
<evidence type="ECO:0000313" key="2">
    <source>
        <dbReference type="EMBL" id="GBN23867.1"/>
    </source>
</evidence>
<dbReference type="EMBL" id="BGPR01007049">
    <property type="protein sequence ID" value="GBN23867.1"/>
    <property type="molecule type" value="Genomic_DNA"/>
</dbReference>
<evidence type="ECO:0000256" key="1">
    <source>
        <dbReference type="SAM" id="MobiDB-lite"/>
    </source>
</evidence>
<name>A0A4Y2MDQ2_ARAVE</name>
<accession>A0A4Y2MDQ2</accession>
<sequence length="103" mass="11740">MKNESWINNALQTEISILLHFSMNTYMKKALGRYVPKSTWQITISRNMDSNTKLATRKARNPKKATSFQTNSLHDSITSCRTNARSTCVPPVAIHALLNRNLF</sequence>
<evidence type="ECO:0000313" key="3">
    <source>
        <dbReference type="Proteomes" id="UP000499080"/>
    </source>
</evidence>
<dbReference type="AlphaFoldDB" id="A0A4Y2MDQ2"/>
<organism evidence="2 3">
    <name type="scientific">Araneus ventricosus</name>
    <name type="common">Orbweaver spider</name>
    <name type="synonym">Epeira ventricosa</name>
    <dbReference type="NCBI Taxonomy" id="182803"/>
    <lineage>
        <taxon>Eukaryota</taxon>
        <taxon>Metazoa</taxon>
        <taxon>Ecdysozoa</taxon>
        <taxon>Arthropoda</taxon>
        <taxon>Chelicerata</taxon>
        <taxon>Arachnida</taxon>
        <taxon>Araneae</taxon>
        <taxon>Araneomorphae</taxon>
        <taxon>Entelegynae</taxon>
        <taxon>Araneoidea</taxon>
        <taxon>Araneidae</taxon>
        <taxon>Araneus</taxon>
    </lineage>
</organism>
<feature type="region of interest" description="Disordered" evidence="1">
    <location>
        <begin position="51"/>
        <end position="70"/>
    </location>
</feature>
<comment type="caution">
    <text evidence="2">The sequence shown here is derived from an EMBL/GenBank/DDBJ whole genome shotgun (WGS) entry which is preliminary data.</text>
</comment>